<dbReference type="InterPro" id="IPR008928">
    <property type="entry name" value="6-hairpin_glycosidase_sf"/>
</dbReference>
<gene>
    <name evidence="3" type="ORF">VHP8226_02876</name>
</gene>
<evidence type="ECO:0008006" key="5">
    <source>
        <dbReference type="Google" id="ProtNLM"/>
    </source>
</evidence>
<dbReference type="Pfam" id="PF12215">
    <property type="entry name" value="Glyco_hydr_116N"/>
    <property type="match status" value="1"/>
</dbReference>
<dbReference type="InterPro" id="IPR012341">
    <property type="entry name" value="6hp_glycosidase-like_sf"/>
</dbReference>
<keyword evidence="4" id="KW-1185">Reference proteome</keyword>
<sequence>MKNRIPYTSFSGSSQQICAQGNAVEFIQPWYTPISTTPSNTGIAVGGIGNTFTLTPLGNTPSFAFIPGIYVDNNAEEYNFNDFYVSVANELSIEHLEITDLDKVTYWLRFYPALFSNKTLEVSSSDQTLAAIKQAICSGQFYAQNEQNFTKWNIEFTSKTLLALAKDRYSVAAQVLVMVDFFNGLVVNKSAQLRSLTVTCSSDVVTPIAANEVEFRALYPMAEFNYSTFEDVAITRKVVSPIVKGDKKLCSLPLHWNEFELTNSSSETKIVTLVQSLKNLIGSTYRKQRPGVQDSACLLTQNPVKQAHSSYAFEQNNRNYVGVVQRSESDYGSDIDGEVLFGAEIDKSLIQSGKAVISSKPSVYCLNEEQAIVDALRSGRLNKTFDKGIYTGREALASVVSIQVEIEPHSSVSLRFIQVMDHSKIHLQDWLSEKAYANFYPKGNKAVAILEDTLSQLDVIEAQIVQNQNDYFEHARDTIDDEYSALQFATMAMNSLSFLAEATVWDASDKFLVKECVDYPFFNSLDVYFYGSFSLLYLLPELDGCVMREFSNAILSQDNTKRRFWEYEDKPYAELVDSKYEGVRGIRGAVIHDLGSPFDIAPDAYTWHNVKQWKDLAPKFALMVYRHYQLVGNFDIVKECWPAIKESIAYLKTLIEEGDAMPLTHGTDDTFDNLSSHGISIYCGSLWVAGLYAAAKLASVMNEVELAQEYMATGEQSLQTLERGLWDDDRGYFHFFITPIQTKHLTGEGYEALESLGLKLTGDKVHDKEELNSYLDSECSRSATPSSQRRFLAKQQLLALAPYAFTDEYKRILELDSDNSFGDAMLANTYLKLLGMQGLFSDSKVERTLDFIYKTNFKENSPKLGVANMTLSDGMPHPEFQAQDVWVGVQFSMATALRLAGKGKQGVELMNTVYNALYRESKIPFAAPEGFNCSAQVSIETLATQFALSNEQAHMWYQALQQSSCLLSDGRVNPNMVSDVAAFKDLLADKIDLPQTQALYVWLKNTGLKYTAGRYFRPGMIFSYLPEALV</sequence>
<comment type="caution">
    <text evidence="3">The sequence shown here is derived from an EMBL/GenBank/DDBJ whole genome shotgun (WGS) entry which is preliminary data.</text>
</comment>
<organism evidence="3 4">
    <name type="scientific">Vibrio hippocampi</name>
    <dbReference type="NCBI Taxonomy" id="654686"/>
    <lineage>
        <taxon>Bacteria</taxon>
        <taxon>Pseudomonadati</taxon>
        <taxon>Pseudomonadota</taxon>
        <taxon>Gammaproteobacteria</taxon>
        <taxon>Vibrionales</taxon>
        <taxon>Vibrionaceae</taxon>
        <taxon>Vibrio</taxon>
    </lineage>
</organism>
<dbReference type="SUPFAM" id="SSF48208">
    <property type="entry name" value="Six-hairpin glycosidases"/>
    <property type="match status" value="1"/>
</dbReference>
<dbReference type="Gene3D" id="1.50.10.10">
    <property type="match status" value="1"/>
</dbReference>
<accession>A0ABM8ZKS7</accession>
<feature type="domain" description="Glycosyl-hydrolase family 116 catalytic region" evidence="1">
    <location>
        <begin position="510"/>
        <end position="933"/>
    </location>
</feature>
<name>A0ABM8ZKS7_9VIBR</name>
<evidence type="ECO:0000259" key="1">
    <source>
        <dbReference type="Pfam" id="PF04685"/>
    </source>
</evidence>
<dbReference type="PANTHER" id="PTHR12654:SF0">
    <property type="entry name" value="NON-LYSOSOMAL GLUCOSYLCERAMIDASE"/>
    <property type="match status" value="1"/>
</dbReference>
<dbReference type="InterPro" id="IPR052566">
    <property type="entry name" value="Non-lysos_glucosylceramidase"/>
</dbReference>
<proteinExistence type="predicted"/>
<evidence type="ECO:0000259" key="2">
    <source>
        <dbReference type="Pfam" id="PF12215"/>
    </source>
</evidence>
<dbReference type="Proteomes" id="UP000838160">
    <property type="component" value="Unassembled WGS sequence"/>
</dbReference>
<evidence type="ECO:0000313" key="4">
    <source>
        <dbReference type="Proteomes" id="UP000838160"/>
    </source>
</evidence>
<feature type="domain" description="Glycosyl-hydrolase family 116 N-terminal" evidence="2">
    <location>
        <begin position="138"/>
        <end position="457"/>
    </location>
</feature>
<protein>
    <recommendedName>
        <fullName evidence="5">Glucosylceramidase</fullName>
    </recommendedName>
</protein>
<dbReference type="PANTHER" id="PTHR12654">
    <property type="entry name" value="BILE ACID BETA-GLUCOSIDASE-RELATED"/>
    <property type="match status" value="1"/>
</dbReference>
<dbReference type="RefSeq" id="WP_237485745.1">
    <property type="nucleotide sequence ID" value="NZ_CAKLCM010000003.1"/>
</dbReference>
<evidence type="ECO:0000313" key="3">
    <source>
        <dbReference type="EMBL" id="CAH0528849.1"/>
    </source>
</evidence>
<reference evidence="3" key="1">
    <citation type="submission" date="2021-12" db="EMBL/GenBank/DDBJ databases">
        <authorList>
            <person name="Rodrigo-Torres L."/>
            <person name="Arahal R. D."/>
            <person name="Lucena T."/>
        </authorList>
    </citation>
    <scope>NUCLEOTIDE SEQUENCE</scope>
    <source>
        <strain evidence="3">CECT 8226</strain>
    </source>
</reference>
<dbReference type="EMBL" id="CAKLCM010000003">
    <property type="protein sequence ID" value="CAH0528849.1"/>
    <property type="molecule type" value="Genomic_DNA"/>
</dbReference>
<dbReference type="InterPro" id="IPR006775">
    <property type="entry name" value="GH116_catalytic"/>
</dbReference>
<dbReference type="Pfam" id="PF04685">
    <property type="entry name" value="DUF608"/>
    <property type="match status" value="1"/>
</dbReference>
<dbReference type="InterPro" id="IPR024462">
    <property type="entry name" value="GH116_N"/>
</dbReference>